<dbReference type="PROSITE" id="PS50262">
    <property type="entry name" value="G_PROTEIN_RECEP_F1_2"/>
    <property type="match status" value="1"/>
</dbReference>
<dbReference type="SMART" id="SM01381">
    <property type="entry name" value="7TM_GPCR_Srsx"/>
    <property type="match status" value="1"/>
</dbReference>
<comment type="subcellular location">
    <subcellularLocation>
        <location evidence="1">Cell membrane</location>
        <topology evidence="1">Multi-pass membrane protein</topology>
    </subcellularLocation>
</comment>
<accession>A0A0K0EJ71</accession>
<dbReference type="Proteomes" id="UP000035681">
    <property type="component" value="Unplaced"/>
</dbReference>
<proteinExistence type="inferred from homology"/>
<evidence type="ECO:0000313" key="14">
    <source>
        <dbReference type="WBParaSite" id="SSTP_0000952000.1"/>
    </source>
</evidence>
<reference evidence="14" key="1">
    <citation type="submission" date="2015-08" db="UniProtKB">
        <authorList>
            <consortium name="WormBaseParasite"/>
        </authorList>
    </citation>
    <scope>IDENTIFICATION</scope>
</reference>
<evidence type="ECO:0000256" key="2">
    <source>
        <dbReference type="ARBA" id="ARBA00022475"/>
    </source>
</evidence>
<sequence>MIFNDSSVLVENYVITTPEPPVSFGIGSIFLIIFMGFLSVITVMGNLVVLLSYYLEKNIRQPSNYFIFSLAVSDLIIGLEGFPVFTYVVLNNNHWYYGEFLCYLWLSVDYSVCLASIYTVLGITIDRFCSVKYPAIYRNWRTPKKMLLIITAIWMIPSVLFTASTFGYETFTGHKRPPDSTDCIVPFMTDPYVNMTMYISYYWSTLVIMLILYYGIYRAAKKLAMKNEQRQGRIALIAEMKKNCHMKPTDVSTTIPAFSETGFSNSILDSQPDTSDSTYSRSHTLYSVNATSQQPSQLNNTLPCYNSSNKSNSYNGSLVLLGDIDGQKKENDKYVNENNDILTIHGQNNKDVKIVNSNSSDSGISSANLPPKINKNNEILRNNSLRFHDSPIIETAIEITSIQPIFKQSDTYTVIDIQSKNTTNNNENNINDKNILKSFSILEDQIPFIDDDIKSLNSRTTSKKKINRLSIRHISPTTSTFSLSFFSVTSPPLPPTENCLTQDEESLMKINNEEDIPNTETTTTLNLLSNNNKEDDKKTTRHFENDKISSNIYSLNEENNKLEDQNNNDTVHMGDSSNNGLNEKKPVKTGSFLRSKLQRGSTRRLKKSSTKVKTRSASALLNDVCDGYDKEKNSGIISHYLDDEEKNFRKPLISFNQRKFYKVSLEASNFTTTAANSLTRFLRLIRRPQISKLNSIGLGKSCNKKNSGNINTSRSENRARKALRTITVILGTFVVLWTPFYILATIYGFCASCINSPTFNLLYSMSYYFCYCNSPLNPFCYAMANLQFKKTFKRILRFDFRRT</sequence>
<dbReference type="GO" id="GO:0007197">
    <property type="term" value="P:adenylate cyclase-inhibiting G protein-coupled acetylcholine receptor signaling pathway"/>
    <property type="evidence" value="ECO:0007669"/>
    <property type="project" value="TreeGrafter"/>
</dbReference>
<evidence type="ECO:0000256" key="8">
    <source>
        <dbReference type="ARBA" id="ARBA00023224"/>
    </source>
</evidence>
<comment type="similarity">
    <text evidence="9">Belongs to the G-protein coupled receptor 1 family.</text>
</comment>
<dbReference type="WBParaSite" id="TCONS_00005388.p1">
    <property type="protein sequence ID" value="TCONS_00005388.p1"/>
    <property type="gene ID" value="XLOC_003690"/>
</dbReference>
<dbReference type="GO" id="GO:0030425">
    <property type="term" value="C:dendrite"/>
    <property type="evidence" value="ECO:0007669"/>
    <property type="project" value="TreeGrafter"/>
</dbReference>
<dbReference type="GO" id="GO:0005886">
    <property type="term" value="C:plasma membrane"/>
    <property type="evidence" value="ECO:0007669"/>
    <property type="project" value="UniProtKB-SubCell"/>
</dbReference>
<feature type="transmembrane region" description="Helical" evidence="11">
    <location>
        <begin position="65"/>
        <end position="90"/>
    </location>
</feature>
<name>A0A0K0EJ71_STRER</name>
<protein>
    <submittedName>
        <fullName evidence="14 15">G_PROTEIN_RECEP_F1_2 domain-containing protein</fullName>
    </submittedName>
</protein>
<evidence type="ECO:0000256" key="11">
    <source>
        <dbReference type="SAM" id="Phobius"/>
    </source>
</evidence>
<evidence type="ECO:0000313" key="13">
    <source>
        <dbReference type="Proteomes" id="UP000035681"/>
    </source>
</evidence>
<evidence type="ECO:0000256" key="7">
    <source>
        <dbReference type="ARBA" id="ARBA00023170"/>
    </source>
</evidence>
<dbReference type="STRING" id="6248.A0A0K0EJ71"/>
<dbReference type="Gene3D" id="1.20.1070.10">
    <property type="entry name" value="Rhodopsin 7-helix transmembrane proteins"/>
    <property type="match status" value="2"/>
</dbReference>
<feature type="transmembrane region" description="Helical" evidence="11">
    <location>
        <begin position="146"/>
        <end position="168"/>
    </location>
</feature>
<feature type="compositionally biased region" description="Basic and acidic residues" evidence="10">
    <location>
        <begin position="532"/>
        <end position="547"/>
    </location>
</feature>
<keyword evidence="2" id="KW-1003">Cell membrane</keyword>
<dbReference type="WBParaSite" id="SSTP_0000952000.1">
    <property type="protein sequence ID" value="SSTP_0000952000.1"/>
    <property type="gene ID" value="SSTP_0000952000"/>
</dbReference>
<dbReference type="PANTHER" id="PTHR24247">
    <property type="entry name" value="5-HYDROXYTRYPTAMINE RECEPTOR"/>
    <property type="match status" value="1"/>
</dbReference>
<dbReference type="SUPFAM" id="SSF81321">
    <property type="entry name" value="Family A G protein-coupled receptor-like"/>
    <property type="match status" value="1"/>
</dbReference>
<keyword evidence="6 11" id="KW-0472">Membrane</keyword>
<keyword evidence="5 9" id="KW-0297">G-protein coupled receptor</keyword>
<keyword evidence="4 11" id="KW-1133">Transmembrane helix</keyword>
<organism evidence="14">
    <name type="scientific">Strongyloides stercoralis</name>
    <name type="common">Threadworm</name>
    <dbReference type="NCBI Taxonomy" id="6248"/>
    <lineage>
        <taxon>Eukaryota</taxon>
        <taxon>Metazoa</taxon>
        <taxon>Ecdysozoa</taxon>
        <taxon>Nematoda</taxon>
        <taxon>Chromadorea</taxon>
        <taxon>Rhabditida</taxon>
        <taxon>Tylenchina</taxon>
        <taxon>Panagrolaimomorpha</taxon>
        <taxon>Strongyloidoidea</taxon>
        <taxon>Strongyloididae</taxon>
        <taxon>Strongyloides</taxon>
    </lineage>
</organism>
<feature type="transmembrane region" description="Helical" evidence="11">
    <location>
        <begin position="198"/>
        <end position="216"/>
    </location>
</feature>
<feature type="transmembrane region" description="Helical" evidence="11">
    <location>
        <begin position="722"/>
        <end position="749"/>
    </location>
</feature>
<evidence type="ECO:0000256" key="9">
    <source>
        <dbReference type="RuleBase" id="RU000688"/>
    </source>
</evidence>
<feature type="compositionally biased region" description="Polar residues" evidence="10">
    <location>
        <begin position="565"/>
        <end position="581"/>
    </location>
</feature>
<dbReference type="PANTHER" id="PTHR24247:SF191">
    <property type="entry name" value="MUSCARINIC ACETYLCHOLINE RECEPTOR, B-TYPE, ISOFORM A"/>
    <property type="match status" value="1"/>
</dbReference>
<evidence type="ECO:0000256" key="10">
    <source>
        <dbReference type="SAM" id="MobiDB-lite"/>
    </source>
</evidence>
<evidence type="ECO:0000313" key="15">
    <source>
        <dbReference type="WBParaSite" id="TCONS_00005388.p1"/>
    </source>
</evidence>
<dbReference type="InterPro" id="IPR017452">
    <property type="entry name" value="GPCR_Rhodpsn_7TM"/>
</dbReference>
<evidence type="ECO:0000259" key="12">
    <source>
        <dbReference type="PROSITE" id="PS50262"/>
    </source>
</evidence>
<dbReference type="GO" id="GO:0007187">
    <property type="term" value="P:G protein-coupled receptor signaling pathway, coupled to cyclic nucleotide second messenger"/>
    <property type="evidence" value="ECO:0007669"/>
    <property type="project" value="TreeGrafter"/>
</dbReference>
<dbReference type="AlphaFoldDB" id="A0A0K0EJ71"/>
<evidence type="ECO:0000256" key="4">
    <source>
        <dbReference type="ARBA" id="ARBA00022989"/>
    </source>
</evidence>
<dbReference type="GO" id="GO:0045202">
    <property type="term" value="C:synapse"/>
    <property type="evidence" value="ECO:0007669"/>
    <property type="project" value="TreeGrafter"/>
</dbReference>
<evidence type="ECO:0000256" key="1">
    <source>
        <dbReference type="ARBA" id="ARBA00004651"/>
    </source>
</evidence>
<feature type="transmembrane region" description="Helical" evidence="11">
    <location>
        <begin position="29"/>
        <end position="53"/>
    </location>
</feature>
<dbReference type="PRINTS" id="PR00237">
    <property type="entry name" value="GPCRRHODOPSN"/>
</dbReference>
<keyword evidence="7 9" id="KW-0675">Receptor</keyword>
<dbReference type="Pfam" id="PF00001">
    <property type="entry name" value="7tm_1"/>
    <property type="match status" value="2"/>
</dbReference>
<keyword evidence="8 9" id="KW-0807">Transducer</keyword>
<dbReference type="InterPro" id="IPR000276">
    <property type="entry name" value="GPCR_Rhodpsn"/>
</dbReference>
<evidence type="ECO:0000256" key="6">
    <source>
        <dbReference type="ARBA" id="ARBA00023136"/>
    </source>
</evidence>
<keyword evidence="13" id="KW-1185">Reference proteome</keyword>
<evidence type="ECO:0000256" key="5">
    <source>
        <dbReference type="ARBA" id="ARBA00023040"/>
    </source>
</evidence>
<keyword evidence="3 9" id="KW-0812">Transmembrane</keyword>
<dbReference type="GO" id="GO:0004993">
    <property type="term" value="F:G protein-coupled serotonin receptor activity"/>
    <property type="evidence" value="ECO:0007669"/>
    <property type="project" value="TreeGrafter"/>
</dbReference>
<dbReference type="PROSITE" id="PS00237">
    <property type="entry name" value="G_PROTEIN_RECEP_F1_1"/>
    <property type="match status" value="1"/>
</dbReference>
<feature type="transmembrane region" description="Helical" evidence="11">
    <location>
        <begin position="102"/>
        <end position="125"/>
    </location>
</feature>
<feature type="compositionally biased region" description="Polar residues" evidence="10">
    <location>
        <begin position="548"/>
        <end position="557"/>
    </location>
</feature>
<feature type="region of interest" description="Disordered" evidence="10">
    <location>
        <begin position="529"/>
        <end position="586"/>
    </location>
</feature>
<feature type="domain" description="G-protein coupled receptors family 1 profile" evidence="12">
    <location>
        <begin position="45"/>
        <end position="781"/>
    </location>
</feature>
<dbReference type="GO" id="GO:0016907">
    <property type="term" value="F:G protein-coupled acetylcholine receptor activity"/>
    <property type="evidence" value="ECO:0007669"/>
    <property type="project" value="TreeGrafter"/>
</dbReference>
<evidence type="ECO:0000256" key="3">
    <source>
        <dbReference type="ARBA" id="ARBA00022692"/>
    </source>
</evidence>